<dbReference type="SUPFAM" id="SSF75169">
    <property type="entry name" value="DsrEFH-like"/>
    <property type="match status" value="1"/>
</dbReference>
<name>A0A1H9KR56_9GAMM</name>
<gene>
    <name evidence="2" type="ORF">SAMN05216522_1106</name>
</gene>
<dbReference type="STRING" id="988801.SAMN05216522_1106"/>
<dbReference type="Gene3D" id="3.40.1260.10">
    <property type="entry name" value="DsrEFH-like"/>
    <property type="match status" value="1"/>
</dbReference>
<dbReference type="Proteomes" id="UP000242515">
    <property type="component" value="Unassembled WGS sequence"/>
</dbReference>
<protein>
    <submittedName>
        <fullName evidence="2">tRNA 2-thiouridine synthesizing protein C</fullName>
    </submittedName>
</protein>
<evidence type="ECO:0000313" key="2">
    <source>
        <dbReference type="EMBL" id="SER01651.1"/>
    </source>
</evidence>
<comment type="similarity">
    <text evidence="1">Belongs to the DsrF/TusC family.</text>
</comment>
<accession>A0A1H9KR56</accession>
<dbReference type="InterPro" id="IPR003787">
    <property type="entry name" value="Sulphur_relay_DsrE/F-like"/>
</dbReference>
<dbReference type="InterPro" id="IPR017462">
    <property type="entry name" value="Sulphur_relay_TusC/DsrF"/>
</dbReference>
<dbReference type="EMBL" id="FOGC01000010">
    <property type="protein sequence ID" value="SER01651.1"/>
    <property type="molecule type" value="Genomic_DNA"/>
</dbReference>
<dbReference type="RefSeq" id="WP_092677126.1">
    <property type="nucleotide sequence ID" value="NZ_FOGC01000010.1"/>
</dbReference>
<dbReference type="InterPro" id="IPR027396">
    <property type="entry name" value="DsrEFH-like"/>
</dbReference>
<evidence type="ECO:0000256" key="1">
    <source>
        <dbReference type="ARBA" id="ARBA00005996"/>
    </source>
</evidence>
<keyword evidence="3" id="KW-1185">Reference proteome</keyword>
<dbReference type="AlphaFoldDB" id="A0A1H9KR56"/>
<evidence type="ECO:0000313" key="3">
    <source>
        <dbReference type="Proteomes" id="UP000242515"/>
    </source>
</evidence>
<dbReference type="PANTHER" id="PTHR38780:SF1">
    <property type="entry name" value="PROTEIN TUSC"/>
    <property type="match status" value="1"/>
</dbReference>
<proteinExistence type="inferred from homology"/>
<dbReference type="Pfam" id="PF02635">
    <property type="entry name" value="DsrE"/>
    <property type="match status" value="1"/>
</dbReference>
<dbReference type="NCBIfam" id="NF001238">
    <property type="entry name" value="PRK00211.1"/>
    <property type="match status" value="1"/>
</dbReference>
<organism evidence="2 3">
    <name type="scientific">Rosenbergiella nectarea</name>
    <dbReference type="NCBI Taxonomy" id="988801"/>
    <lineage>
        <taxon>Bacteria</taxon>
        <taxon>Pseudomonadati</taxon>
        <taxon>Pseudomonadota</taxon>
        <taxon>Gammaproteobacteria</taxon>
        <taxon>Enterobacterales</taxon>
        <taxon>Erwiniaceae</taxon>
        <taxon>Rosenbergiella</taxon>
    </lineage>
</organism>
<dbReference type="NCBIfam" id="TIGR03010">
    <property type="entry name" value="sulf_tusC_dsrF"/>
    <property type="match status" value="1"/>
</dbReference>
<dbReference type="OrthoDB" id="9789418at2"/>
<reference evidence="3" key="1">
    <citation type="submission" date="2016-10" db="EMBL/GenBank/DDBJ databases">
        <authorList>
            <person name="Varghese N."/>
            <person name="Submissions S."/>
        </authorList>
    </citation>
    <scope>NUCLEOTIDE SEQUENCE [LARGE SCALE GENOMIC DNA]</scope>
    <source>
        <strain evidence="3">8N4</strain>
    </source>
</reference>
<dbReference type="PANTHER" id="PTHR38780">
    <property type="entry name" value="PROTEIN TUSC"/>
    <property type="match status" value="1"/>
</dbReference>
<sequence>MNSIAYIFKTAPHGSSSGREGLDALLATAALSEDIGVFFIGEGVFHLVSSQQPNVIYARDYITTFKLLELYDIENVYVCQQSLVMRGITEQAMGGISVKPLPLSKLQQRLSHYDKIISF</sequence>